<keyword evidence="5" id="KW-1185">Reference proteome</keyword>
<evidence type="ECO:0000313" key="4">
    <source>
        <dbReference type="EMBL" id="MXV16650.1"/>
    </source>
</evidence>
<comment type="caution">
    <text evidence="4">The sequence shown here is derived from an EMBL/GenBank/DDBJ whole genome shotgun (WGS) entry which is preliminary data.</text>
</comment>
<dbReference type="InterPro" id="IPR025419">
    <property type="entry name" value="DUF4142"/>
</dbReference>
<evidence type="ECO:0000256" key="1">
    <source>
        <dbReference type="SAM" id="MobiDB-lite"/>
    </source>
</evidence>
<dbReference type="InterPro" id="IPR012347">
    <property type="entry name" value="Ferritin-like"/>
</dbReference>
<dbReference type="Gene3D" id="1.20.1260.10">
    <property type="match status" value="1"/>
</dbReference>
<dbReference type="AlphaFoldDB" id="A0A7K1Y094"/>
<dbReference type="PANTHER" id="PTHR38593">
    <property type="entry name" value="BLR2558 PROTEIN"/>
    <property type="match status" value="1"/>
</dbReference>
<feature type="signal peptide" evidence="2">
    <location>
        <begin position="1"/>
        <end position="18"/>
    </location>
</feature>
<keyword evidence="2" id="KW-0732">Signal</keyword>
<dbReference type="EMBL" id="WVHS01000003">
    <property type="protein sequence ID" value="MXV16650.1"/>
    <property type="molecule type" value="Genomic_DNA"/>
</dbReference>
<dbReference type="PANTHER" id="PTHR38593:SF1">
    <property type="entry name" value="BLR2558 PROTEIN"/>
    <property type="match status" value="1"/>
</dbReference>
<feature type="compositionally biased region" description="Basic and acidic residues" evidence="1">
    <location>
        <begin position="24"/>
        <end position="38"/>
    </location>
</feature>
<sequence length="200" mass="21058">MKTTKRLLVTGLAMALFAACSGNKDGKETADSLNDAKDTSGITANDSTQNGAAAMTVNSDDADFAVNAANGGMAEVELGKLASGKTANPKVKEFAKMMASDHTKANEELMALAKSKNISLPAAVAEEQMKVKEDLSAKSGAAFDKAYVDVQVKDHKKTVDLFEKASKDASDPDLKAFATKTLPTLRTHLSTIEKIQAGMK</sequence>
<protein>
    <submittedName>
        <fullName evidence="4">DUF4142 domain-containing protein</fullName>
    </submittedName>
</protein>
<evidence type="ECO:0000256" key="2">
    <source>
        <dbReference type="SAM" id="SignalP"/>
    </source>
</evidence>
<name>A0A7K1Y094_9SPHI</name>
<proteinExistence type="predicted"/>
<feature type="chain" id="PRO_5029646771" evidence="2">
    <location>
        <begin position="19"/>
        <end position="200"/>
    </location>
</feature>
<accession>A0A7K1Y094</accession>
<feature type="region of interest" description="Disordered" evidence="1">
    <location>
        <begin position="24"/>
        <end position="47"/>
    </location>
</feature>
<dbReference type="PROSITE" id="PS51257">
    <property type="entry name" value="PROKAR_LIPOPROTEIN"/>
    <property type="match status" value="1"/>
</dbReference>
<dbReference type="RefSeq" id="WP_160907629.1">
    <property type="nucleotide sequence ID" value="NZ_WVHS01000003.1"/>
</dbReference>
<dbReference type="Proteomes" id="UP000451233">
    <property type="component" value="Unassembled WGS sequence"/>
</dbReference>
<reference evidence="4 5" key="1">
    <citation type="submission" date="2019-11" db="EMBL/GenBank/DDBJ databases">
        <title>Pedobacter sp. HMF7056 Genome sequencing and assembly.</title>
        <authorList>
            <person name="Kang H."/>
            <person name="Kim H."/>
            <person name="Joh K."/>
        </authorList>
    </citation>
    <scope>NUCLEOTIDE SEQUENCE [LARGE SCALE GENOMIC DNA]</scope>
    <source>
        <strain evidence="4 5">HMF7056</strain>
    </source>
</reference>
<dbReference type="Pfam" id="PF13628">
    <property type="entry name" value="DUF4142"/>
    <property type="match status" value="1"/>
</dbReference>
<gene>
    <name evidence="4" type="ORF">GS398_15210</name>
</gene>
<feature type="domain" description="DUF4142" evidence="3">
    <location>
        <begin position="60"/>
        <end position="194"/>
    </location>
</feature>
<evidence type="ECO:0000259" key="3">
    <source>
        <dbReference type="Pfam" id="PF13628"/>
    </source>
</evidence>
<evidence type="ECO:0000313" key="5">
    <source>
        <dbReference type="Proteomes" id="UP000451233"/>
    </source>
</evidence>
<organism evidence="4 5">
    <name type="scientific">Hufsiella ginkgonis</name>
    <dbReference type="NCBI Taxonomy" id="2695274"/>
    <lineage>
        <taxon>Bacteria</taxon>
        <taxon>Pseudomonadati</taxon>
        <taxon>Bacteroidota</taxon>
        <taxon>Sphingobacteriia</taxon>
        <taxon>Sphingobacteriales</taxon>
        <taxon>Sphingobacteriaceae</taxon>
        <taxon>Hufsiella</taxon>
    </lineage>
</organism>